<name>A0A2A5JTW2_PSEO7</name>
<feature type="chain" id="PRO_5013060169" evidence="1">
    <location>
        <begin position="23"/>
        <end position="122"/>
    </location>
</feature>
<accession>A0A2A5JTW2</accession>
<keyword evidence="3" id="KW-1185">Reference proteome</keyword>
<dbReference type="AlphaFoldDB" id="A0A2A5JTW2"/>
<keyword evidence="1" id="KW-0732">Signal</keyword>
<dbReference type="EMBL" id="NKHF01000024">
    <property type="protein sequence ID" value="PCK32806.1"/>
    <property type="molecule type" value="Genomic_DNA"/>
</dbReference>
<dbReference type="RefSeq" id="WP_099641069.1">
    <property type="nucleotide sequence ID" value="NZ_NKHF01000024.1"/>
</dbReference>
<organism evidence="2 3">
    <name type="scientific">Pseudoalteromonas piscicida</name>
    <dbReference type="NCBI Taxonomy" id="43662"/>
    <lineage>
        <taxon>Bacteria</taxon>
        <taxon>Pseudomonadati</taxon>
        <taxon>Pseudomonadota</taxon>
        <taxon>Gammaproteobacteria</taxon>
        <taxon>Alteromonadales</taxon>
        <taxon>Pseudoalteromonadaceae</taxon>
        <taxon>Pseudoalteromonas</taxon>
    </lineage>
</organism>
<comment type="caution">
    <text evidence="2">The sequence shown here is derived from an EMBL/GenBank/DDBJ whole genome shotgun (WGS) entry which is preliminary data.</text>
</comment>
<evidence type="ECO:0000313" key="2">
    <source>
        <dbReference type="EMBL" id="PCK32806.1"/>
    </source>
</evidence>
<dbReference type="Proteomes" id="UP000228621">
    <property type="component" value="Unassembled WGS sequence"/>
</dbReference>
<reference evidence="3" key="1">
    <citation type="journal article" date="2019" name="Genome Announc.">
        <title>Draft Genome Sequence of Pseudoalteromonas piscicida Strain 36Y ROTHPW, an Hypersaline Seawater Isolate from the South Coast of Sonora, Mexico.</title>
        <authorList>
            <person name="Sanchez-Diaz R."/>
            <person name="Molina-Garza Z.J."/>
            <person name="Cruz-Suarez L.E."/>
            <person name="Selvin J."/>
            <person name="Kiran G.S."/>
            <person name="Ibarra-Gamez J.C."/>
            <person name="Gomez-Gil B."/>
            <person name="Galaviz-Silva L."/>
        </authorList>
    </citation>
    <scope>NUCLEOTIDE SEQUENCE [LARGE SCALE GENOMIC DNA]</scope>
    <source>
        <strain evidence="3">36Y_RITHPW</strain>
    </source>
</reference>
<gene>
    <name evidence="2" type="ORF">CEX98_05275</name>
</gene>
<proteinExistence type="predicted"/>
<dbReference type="OrthoDB" id="6291037at2"/>
<protein>
    <submittedName>
        <fullName evidence="2">Uncharacterized protein</fullName>
    </submittedName>
</protein>
<evidence type="ECO:0000313" key="3">
    <source>
        <dbReference type="Proteomes" id="UP000228621"/>
    </source>
</evidence>
<feature type="signal peptide" evidence="1">
    <location>
        <begin position="1"/>
        <end position="22"/>
    </location>
</feature>
<sequence>MKHKMIKSLAAVALLGAGSVSATELHCDIQVKRGGNVIGNEQTCFGMDFSFGNSTSGKFYLANITKPINKVIWNGDANCSGGVECALTVYAYQTHTATATILYKDGTYEETNVSRISYETGH</sequence>
<evidence type="ECO:0000256" key="1">
    <source>
        <dbReference type="SAM" id="SignalP"/>
    </source>
</evidence>